<dbReference type="InterPro" id="IPR001258">
    <property type="entry name" value="NHL_repeat"/>
</dbReference>
<protein>
    <submittedName>
        <fullName evidence="5">Uncharacterized protein</fullName>
    </submittedName>
</protein>
<dbReference type="PROSITE" id="PS51125">
    <property type="entry name" value="NHL"/>
    <property type="match status" value="1"/>
</dbReference>
<evidence type="ECO:0000313" key="6">
    <source>
        <dbReference type="Proteomes" id="UP000663865"/>
    </source>
</evidence>
<comment type="caution">
    <text evidence="5">The sequence shown here is derived from an EMBL/GenBank/DDBJ whole genome shotgun (WGS) entry which is preliminary data.</text>
</comment>
<dbReference type="Gene3D" id="2.120.10.30">
    <property type="entry name" value="TolB, C-terminal domain"/>
    <property type="match status" value="3"/>
</dbReference>
<dbReference type="EMBL" id="CAJNYV010004407">
    <property type="protein sequence ID" value="CAF3670426.1"/>
    <property type="molecule type" value="Genomic_DNA"/>
</dbReference>
<evidence type="ECO:0000256" key="1">
    <source>
        <dbReference type="ARBA" id="ARBA00022737"/>
    </source>
</evidence>
<keyword evidence="4" id="KW-1133">Transmembrane helix</keyword>
<dbReference type="SUPFAM" id="SSF141571">
    <property type="entry name" value="Pentapeptide repeat-like"/>
    <property type="match status" value="3"/>
</dbReference>
<dbReference type="Pfam" id="PF01436">
    <property type="entry name" value="NHL"/>
    <property type="match status" value="1"/>
</dbReference>
<dbReference type="SUPFAM" id="SSF63825">
    <property type="entry name" value="YWTD domain"/>
    <property type="match status" value="1"/>
</dbReference>
<dbReference type="Pfam" id="PF00805">
    <property type="entry name" value="Pentapeptide"/>
    <property type="match status" value="2"/>
</dbReference>
<dbReference type="Proteomes" id="UP000663865">
    <property type="component" value="Unassembled WGS sequence"/>
</dbReference>
<dbReference type="PANTHER" id="PTHR14136">
    <property type="entry name" value="BTB_POZ DOMAIN-CONTAINING PROTEIN KCTD9"/>
    <property type="match status" value="1"/>
</dbReference>
<accession>A0A818SBL3</accession>
<dbReference type="CDD" id="cd05819">
    <property type="entry name" value="NHL"/>
    <property type="match status" value="2"/>
</dbReference>
<keyword evidence="4" id="KW-0812">Transmembrane</keyword>
<dbReference type="SUPFAM" id="SSF101898">
    <property type="entry name" value="NHL repeat"/>
    <property type="match status" value="1"/>
</dbReference>
<reference evidence="5" key="1">
    <citation type="submission" date="2021-02" db="EMBL/GenBank/DDBJ databases">
        <authorList>
            <person name="Nowell W R."/>
        </authorList>
    </citation>
    <scope>NUCLEOTIDE SEQUENCE</scope>
</reference>
<proteinExistence type="predicted"/>
<evidence type="ECO:0000256" key="3">
    <source>
        <dbReference type="SAM" id="MobiDB-lite"/>
    </source>
</evidence>
<feature type="repeat" description="NHL" evidence="2">
    <location>
        <begin position="1232"/>
        <end position="1263"/>
    </location>
</feature>
<sequence length="1375" mass="152624">MLSPEKSTQTDQADLLPRKLFGLKLKDSLKFISSLLLPLVLGVFTLVITMQQQQLAKQQREQDRVSADRQREQDRNLSELQRVQEKNLNDERYQNEVLNNYIKEMAKSLNENDGSLTKNEVTATVARVKTLNIFRQLDAKRNIQIIRFLYEAKQLDKSQENDSLDLSTAELCHMDFRESAINKKKLNNLSLTGLFVSNATFIGIDMEHDNFSHTVFDVINFSSTHMRNTIFLDSRLKNTNFSCSQLNIVNLTSAKLENINFCFTKLKNIDFVQAIINNSSFEFAILENINFSNTTLDNLNFSSTKLVNVNLSSTTLNNIDFTNSTLNNTDFTNTTLNNIDFTNATLKNVDFSFTKLKRVNFTNSSLFNCNFSVSILLDIDFSVSQLDGVKFLNSTLYNVSFSKASLFNADLSLAHLEAIQFLSTHLDHANFSFSKLSNIEFSFARLEDGKFLNATLSGVRFSQASILNTDMSLAQLGTTQFPSAHLDHVNFSDALLTDVGFSSALLANAILVSSKFHRVNFSSAEIGYADFSSAFLASTDFLCANIYYTDFRQTTFSTVHFIGATLSYSNFSYSDAKHASFVRSSLSYIDFSDANFYKANFTGANITESQFESALSIQDATLPNGTLAHDMNLIENGQADCNINLTLSWTLKNDDVFTVSSDKDNYNCKFTLKPNRTRATMSQRVNLSNKWDLTFWRNSHAVLSASMSIGVSIQLRVISSIGPVWTVGKLSSTEDNVSLPLKNDMSGLEVQIEFSVLANRNNNIDYWCDDIRLFIIYGIHPEYSKGSNLGTTVAGITSNGGISVTQLKSPTAIFVTPSSFMYIVDNGNQRIQKWRIGEPSGSTVAGGNGPGSALSQISISYGIYIHNEYNIYVSDYGNHRVVLWNAGNTTGGRLVAGGNGNGNADNQLSLPYGIYVDQNGTLYIAEYGNHIISKWLPSKTTMFLMHFSRQYLDAKFGITIAGETAVAGSWSYQLSRPTSVIFDEFNSIFVMDSGNKRIQRWRIGSTYGVTVAQSWELNGPIGMNFDTDSNLVVADHLNNQVVSFRVNCYQLPNVPCADARWSNTSRVLVNTSEGNHSAISLLFDPYDFIIDVNDNIYVADGSNNRVIRFATGSTSGEIVAGMGSGGKGKSELAFPTALFLTRNYTLFIADSNNSRVQKWKYDEPLGFTVAGGDGSGVTLDKISVSYGLYVDDQYNVYVSEYENHRVTLWMNNNKTIGRLVAGGNGNGTASNQLNCPRGIHVTTNGTIYIADYNNHRIQKWTRDASSGWTVAGQSGVNGSSSRQLWNPTAVLVDQYNNLFILDTRNTRIQKWPPGSIDGSTVISIPASFIGYSMRFDQAGNLLVVDGLHKRIISFPVVCSSNATGRVFSRPTSVLT</sequence>
<evidence type="ECO:0000256" key="2">
    <source>
        <dbReference type="PROSITE-ProRule" id="PRU00504"/>
    </source>
</evidence>
<feature type="region of interest" description="Disordered" evidence="3">
    <location>
        <begin position="58"/>
        <end position="85"/>
    </location>
</feature>
<evidence type="ECO:0000256" key="4">
    <source>
        <dbReference type="SAM" id="Phobius"/>
    </source>
</evidence>
<dbReference type="PANTHER" id="PTHR14136:SF17">
    <property type="entry name" value="BTB_POZ DOMAIN-CONTAINING PROTEIN KCTD9"/>
    <property type="match status" value="1"/>
</dbReference>
<organism evidence="5 6">
    <name type="scientific">Rotaria socialis</name>
    <dbReference type="NCBI Taxonomy" id="392032"/>
    <lineage>
        <taxon>Eukaryota</taxon>
        <taxon>Metazoa</taxon>
        <taxon>Spiralia</taxon>
        <taxon>Gnathifera</taxon>
        <taxon>Rotifera</taxon>
        <taxon>Eurotatoria</taxon>
        <taxon>Bdelloidea</taxon>
        <taxon>Philodinida</taxon>
        <taxon>Philodinidae</taxon>
        <taxon>Rotaria</taxon>
    </lineage>
</organism>
<dbReference type="SUPFAM" id="SSF63829">
    <property type="entry name" value="Calcium-dependent phosphotriesterase"/>
    <property type="match status" value="1"/>
</dbReference>
<dbReference type="Pfam" id="PF13599">
    <property type="entry name" value="Pentapeptide_4"/>
    <property type="match status" value="2"/>
</dbReference>
<dbReference type="InterPro" id="IPR001646">
    <property type="entry name" value="5peptide_repeat"/>
</dbReference>
<evidence type="ECO:0000313" key="5">
    <source>
        <dbReference type="EMBL" id="CAF3670426.1"/>
    </source>
</evidence>
<feature type="transmembrane region" description="Helical" evidence="4">
    <location>
        <begin position="28"/>
        <end position="50"/>
    </location>
</feature>
<dbReference type="InterPro" id="IPR051082">
    <property type="entry name" value="Pentapeptide-BTB/POZ_domain"/>
</dbReference>
<keyword evidence="1" id="KW-0677">Repeat</keyword>
<gene>
    <name evidence="5" type="ORF">KIK155_LOCUS24634</name>
</gene>
<name>A0A818SBL3_9BILA</name>
<dbReference type="InterPro" id="IPR011042">
    <property type="entry name" value="6-blade_b-propeller_TolB-like"/>
</dbReference>
<keyword evidence="4" id="KW-0472">Membrane</keyword>
<dbReference type="Gene3D" id="2.160.20.80">
    <property type="entry name" value="E3 ubiquitin-protein ligase SopA"/>
    <property type="match status" value="3"/>
</dbReference>